<dbReference type="RefSeq" id="WP_188655336.1">
    <property type="nucleotide sequence ID" value="NZ_BMIN01000016.1"/>
</dbReference>
<dbReference type="InterPro" id="IPR011335">
    <property type="entry name" value="Restrct_endonuc-II-like"/>
</dbReference>
<keyword evidence="1" id="KW-0472">Membrane</keyword>
<evidence type="ECO:0000313" key="4">
    <source>
        <dbReference type="Proteomes" id="UP000642571"/>
    </source>
</evidence>
<evidence type="ECO:0000313" key="3">
    <source>
        <dbReference type="EMBL" id="GGD21469.1"/>
    </source>
</evidence>
<feature type="domain" description="Restriction endonuclease type IV Mrr" evidence="2">
    <location>
        <begin position="139"/>
        <end position="248"/>
    </location>
</feature>
<dbReference type="Proteomes" id="UP000642571">
    <property type="component" value="Unassembled WGS sequence"/>
</dbReference>
<dbReference type="Pfam" id="PF04471">
    <property type="entry name" value="Mrr_cat"/>
    <property type="match status" value="1"/>
</dbReference>
<sequence>MNERKPKSSILSPALQSRLIISCFIFIALLLSVSISEEDLQTRWVLSALLLGMNSYIAKALALHLTYKRSRRIRTWSLIEKLRLSIYLFVTLITMGASGSWEVYYLFSIALALLLMHKYSDTLFSKSKTTHDAFAMREIDQMSGTEFEQFVSKLYEGLGYTTQLNPATGDYGAAILTVKKRVKTAIQTKCYGSDKKVGVNAINEVVGGAEYWKADRKVVLTNRNFSSSAIMSAQRDGVTLIDRDGLQILLDHYKKEVEKGRKGRLFPLQKRSGK</sequence>
<evidence type="ECO:0000259" key="2">
    <source>
        <dbReference type="Pfam" id="PF04471"/>
    </source>
</evidence>
<organism evidence="3 4">
    <name type="scientific">Pontibacillus salipaludis</name>
    <dbReference type="NCBI Taxonomy" id="1697394"/>
    <lineage>
        <taxon>Bacteria</taxon>
        <taxon>Bacillati</taxon>
        <taxon>Bacillota</taxon>
        <taxon>Bacilli</taxon>
        <taxon>Bacillales</taxon>
        <taxon>Bacillaceae</taxon>
        <taxon>Pontibacillus</taxon>
    </lineage>
</organism>
<dbReference type="Gene3D" id="3.40.1350.10">
    <property type="match status" value="1"/>
</dbReference>
<feature type="transmembrane region" description="Helical" evidence="1">
    <location>
        <begin position="78"/>
        <end position="97"/>
    </location>
</feature>
<proteinExistence type="predicted"/>
<dbReference type="SUPFAM" id="SSF52980">
    <property type="entry name" value="Restriction endonuclease-like"/>
    <property type="match status" value="1"/>
</dbReference>
<dbReference type="PANTHER" id="PTHR30015">
    <property type="entry name" value="MRR RESTRICTION SYSTEM PROTEIN"/>
    <property type="match status" value="1"/>
</dbReference>
<dbReference type="PANTHER" id="PTHR30015:SF6">
    <property type="entry name" value="SLL1429 PROTEIN"/>
    <property type="match status" value="1"/>
</dbReference>
<dbReference type="EMBL" id="BMIN01000016">
    <property type="protein sequence ID" value="GGD21469.1"/>
    <property type="molecule type" value="Genomic_DNA"/>
</dbReference>
<protein>
    <recommendedName>
        <fullName evidence="2">Restriction endonuclease type IV Mrr domain-containing protein</fullName>
    </recommendedName>
</protein>
<comment type="caution">
    <text evidence="3">The sequence shown here is derived from an EMBL/GenBank/DDBJ whole genome shotgun (WGS) entry which is preliminary data.</text>
</comment>
<name>A0ABQ1QAU5_9BACI</name>
<dbReference type="InterPro" id="IPR007560">
    <property type="entry name" value="Restrct_endonuc_IV_Mrr"/>
</dbReference>
<evidence type="ECO:0000256" key="1">
    <source>
        <dbReference type="SAM" id="Phobius"/>
    </source>
</evidence>
<reference evidence="4" key="1">
    <citation type="journal article" date="2019" name="Int. J. Syst. Evol. Microbiol.">
        <title>The Global Catalogue of Microorganisms (GCM) 10K type strain sequencing project: providing services to taxonomists for standard genome sequencing and annotation.</title>
        <authorList>
            <consortium name="The Broad Institute Genomics Platform"/>
            <consortium name="The Broad Institute Genome Sequencing Center for Infectious Disease"/>
            <person name="Wu L."/>
            <person name="Ma J."/>
        </authorList>
    </citation>
    <scope>NUCLEOTIDE SEQUENCE [LARGE SCALE GENOMIC DNA]</scope>
    <source>
        <strain evidence="4">CGMCC 1.15353</strain>
    </source>
</reference>
<gene>
    <name evidence="3" type="ORF">GCM10011389_31430</name>
</gene>
<keyword evidence="1" id="KW-0812">Transmembrane</keyword>
<dbReference type="InterPro" id="IPR011856">
    <property type="entry name" value="tRNA_endonuc-like_dom_sf"/>
</dbReference>
<keyword evidence="4" id="KW-1185">Reference proteome</keyword>
<dbReference type="InterPro" id="IPR052906">
    <property type="entry name" value="Type_IV_Methyl-Rstrct_Enzyme"/>
</dbReference>
<keyword evidence="1" id="KW-1133">Transmembrane helix</keyword>
<feature type="transmembrane region" description="Helical" evidence="1">
    <location>
        <begin position="46"/>
        <end position="66"/>
    </location>
</feature>
<accession>A0ABQ1QAU5</accession>